<dbReference type="Gene3D" id="1.20.58.320">
    <property type="entry name" value="TPR-like"/>
    <property type="match status" value="1"/>
</dbReference>
<evidence type="ECO:0008006" key="3">
    <source>
        <dbReference type="Google" id="ProtNLM"/>
    </source>
</evidence>
<sequence length="192" mass="21378">MDAQEVLDFWFLPSSEPGHGQQRAAWFRKDDAFDAVIRERFGAAINHAIAGGLREWDEQGPRGVLARILVLDQFTRNAYRGTPESFAGDALALNAARQLVASGGHLALSPWERSFAYMPFEHAEDARTQEQAVELFTDLAASHEGFSESLDYAHRHRGVIARFGRFPHRNPILGRASTPEELDYLAKPGAGF</sequence>
<dbReference type="Gene3D" id="1.25.40.10">
    <property type="entry name" value="Tetratricopeptide repeat domain"/>
    <property type="match status" value="1"/>
</dbReference>
<dbReference type="Pfam" id="PF06041">
    <property type="entry name" value="DUF924"/>
    <property type="match status" value="1"/>
</dbReference>
<dbReference type="InterPro" id="IPR011990">
    <property type="entry name" value="TPR-like_helical_dom_sf"/>
</dbReference>
<dbReference type="RefSeq" id="WP_071360930.1">
    <property type="nucleotide sequence ID" value="NZ_JRYB01000001.1"/>
</dbReference>
<dbReference type="EMBL" id="JRYB01000001">
    <property type="protein sequence ID" value="OIJ39600.1"/>
    <property type="molecule type" value="Genomic_DNA"/>
</dbReference>
<accession>A0A1S2N461</accession>
<reference evidence="1 2" key="1">
    <citation type="submission" date="2014-10" db="EMBL/GenBank/DDBJ databases">
        <authorList>
            <person name="Seo M.-J."/>
            <person name="Seok Y.J."/>
            <person name="Cha I.-T."/>
        </authorList>
    </citation>
    <scope>NUCLEOTIDE SEQUENCE [LARGE SCALE GENOMIC DNA]</scope>
    <source>
        <strain evidence="1 2">NEU</strain>
    </source>
</reference>
<protein>
    <recommendedName>
        <fullName evidence="3">DUF924 domain-containing protein</fullName>
    </recommendedName>
</protein>
<organism evidence="1 2">
    <name type="scientific">Massilia timonae</name>
    <dbReference type="NCBI Taxonomy" id="47229"/>
    <lineage>
        <taxon>Bacteria</taxon>
        <taxon>Pseudomonadati</taxon>
        <taxon>Pseudomonadota</taxon>
        <taxon>Betaproteobacteria</taxon>
        <taxon>Burkholderiales</taxon>
        <taxon>Oxalobacteraceae</taxon>
        <taxon>Telluria group</taxon>
        <taxon>Massilia</taxon>
    </lineage>
</organism>
<evidence type="ECO:0000313" key="1">
    <source>
        <dbReference type="EMBL" id="OIJ39600.1"/>
    </source>
</evidence>
<comment type="caution">
    <text evidence="1">The sequence shown here is derived from an EMBL/GenBank/DDBJ whole genome shotgun (WGS) entry which is preliminary data.</text>
</comment>
<dbReference type="InterPro" id="IPR010323">
    <property type="entry name" value="DUF924"/>
</dbReference>
<dbReference type="AlphaFoldDB" id="A0A1S2N461"/>
<name>A0A1S2N461_9BURK</name>
<evidence type="ECO:0000313" key="2">
    <source>
        <dbReference type="Proteomes" id="UP000180246"/>
    </source>
</evidence>
<dbReference type="Proteomes" id="UP000180246">
    <property type="component" value="Unassembled WGS sequence"/>
</dbReference>
<dbReference type="SUPFAM" id="SSF48452">
    <property type="entry name" value="TPR-like"/>
    <property type="match status" value="1"/>
</dbReference>
<proteinExistence type="predicted"/>
<gene>
    <name evidence="1" type="ORF">LO55_1395</name>
</gene>